<comment type="pathway">
    <text evidence="1 16">Purine metabolism; 7-cyano-7-deazaguanine biosynthesis.</text>
</comment>
<dbReference type="SUPFAM" id="SSF53850">
    <property type="entry name" value="Periplasmic binding protein-like II"/>
    <property type="match status" value="1"/>
</dbReference>
<dbReference type="InterPro" id="IPR018317">
    <property type="entry name" value="QueC"/>
</dbReference>
<dbReference type="InterPro" id="IPR025370">
    <property type="entry name" value="SgrR_HTH_N"/>
</dbReference>
<evidence type="ECO:0000256" key="11">
    <source>
        <dbReference type="ARBA" id="ARBA00047890"/>
    </source>
</evidence>
<dbReference type="SUPFAM" id="SSF52402">
    <property type="entry name" value="Adenine nucleotide alpha hydrolases-like"/>
    <property type="match status" value="1"/>
</dbReference>
<evidence type="ECO:0000256" key="4">
    <source>
        <dbReference type="ARBA" id="ARBA00022741"/>
    </source>
</evidence>
<feature type="domain" description="Transcriptional regulator SgrR N-terminal HTH" evidence="18">
    <location>
        <begin position="7"/>
        <end position="119"/>
    </location>
</feature>
<dbReference type="CDD" id="cd01995">
    <property type="entry name" value="QueC-like"/>
    <property type="match status" value="1"/>
</dbReference>
<reference evidence="19 20" key="1">
    <citation type="submission" date="2018-06" db="EMBL/GenBank/DDBJ databases">
        <authorList>
            <consortium name="Pathogen Informatics"/>
            <person name="Doyle S."/>
        </authorList>
    </citation>
    <scope>NUCLEOTIDE SEQUENCE [LARGE SCALE GENOMIC DNA]</scope>
    <source>
        <strain evidence="19 20">NCTC7303</strain>
    </source>
</reference>
<dbReference type="Pfam" id="PF00496">
    <property type="entry name" value="SBP_bac_5"/>
    <property type="match status" value="1"/>
</dbReference>
<organism evidence="19 20">
    <name type="scientific">Salmonella enterica subsp. arizonae</name>
    <dbReference type="NCBI Taxonomy" id="59203"/>
    <lineage>
        <taxon>Bacteria</taxon>
        <taxon>Pseudomonadati</taxon>
        <taxon>Pseudomonadota</taxon>
        <taxon>Gammaproteobacteria</taxon>
        <taxon>Enterobacterales</taxon>
        <taxon>Enterobacteriaceae</taxon>
        <taxon>Salmonella</taxon>
    </lineage>
</organism>
<evidence type="ECO:0000256" key="8">
    <source>
        <dbReference type="ARBA" id="ARBA00037768"/>
    </source>
</evidence>
<feature type="binding site" evidence="16">
    <location>
        <begin position="596"/>
        <end position="606"/>
    </location>
    <ligand>
        <name>ATP</name>
        <dbReference type="ChEBI" id="CHEBI:30616"/>
    </ligand>
</feature>
<feature type="binding site" evidence="16">
    <location>
        <position position="785"/>
    </location>
    <ligand>
        <name>Zn(2+)</name>
        <dbReference type="ChEBI" id="CHEBI:29105"/>
    </ligand>
</feature>
<dbReference type="Gene3D" id="3.40.190.10">
    <property type="entry name" value="Periplasmic binding protein-like II"/>
    <property type="match status" value="1"/>
</dbReference>
<keyword evidence="5 16" id="KW-0671">Queuosine biosynthesis</keyword>
<evidence type="ECO:0000256" key="6">
    <source>
        <dbReference type="ARBA" id="ARBA00022833"/>
    </source>
</evidence>
<dbReference type="NCBIfam" id="NF008317">
    <property type="entry name" value="PRK11106.1"/>
    <property type="match status" value="1"/>
</dbReference>
<evidence type="ECO:0000256" key="3">
    <source>
        <dbReference type="ARBA" id="ARBA00022723"/>
    </source>
</evidence>
<evidence type="ECO:0000259" key="18">
    <source>
        <dbReference type="Pfam" id="PF12793"/>
    </source>
</evidence>
<evidence type="ECO:0000259" key="17">
    <source>
        <dbReference type="Pfam" id="PF00496"/>
    </source>
</evidence>
<feature type="domain" description="Solute-binding protein family 5" evidence="17">
    <location>
        <begin position="168"/>
        <end position="303"/>
    </location>
</feature>
<evidence type="ECO:0000256" key="2">
    <source>
        <dbReference type="ARBA" id="ARBA00022598"/>
    </source>
</evidence>
<dbReference type="GO" id="GO:0008616">
    <property type="term" value="P:tRNA queuosine(34) biosynthetic process"/>
    <property type="evidence" value="ECO:0007669"/>
    <property type="project" value="UniProtKB-UniRule"/>
</dbReference>
<dbReference type="AlphaFoldDB" id="A0A379SJ57"/>
<dbReference type="Proteomes" id="UP000255443">
    <property type="component" value="Unassembled WGS sequence"/>
</dbReference>
<dbReference type="PANTHER" id="PTHR42914:SF1">
    <property type="entry name" value="7-CYANO-7-DEAZAGUANINE SYNTHASE"/>
    <property type="match status" value="1"/>
</dbReference>
<comment type="cofactor">
    <cofactor evidence="16">
        <name>Zn(2+)</name>
        <dbReference type="ChEBI" id="CHEBI:29105"/>
    </cofactor>
    <text evidence="16">Binds 1 zinc ion per subunit.</text>
</comment>
<dbReference type="InterPro" id="IPR000914">
    <property type="entry name" value="SBP_5_dom"/>
</dbReference>
<feature type="binding site" evidence="16">
    <location>
        <position position="788"/>
    </location>
    <ligand>
        <name>Zn(2+)</name>
        <dbReference type="ChEBI" id="CHEBI:29105"/>
    </ligand>
</feature>
<evidence type="ECO:0000256" key="13">
    <source>
        <dbReference type="ARBA" id="ARBA00076159"/>
    </source>
</evidence>
<keyword evidence="4 16" id="KW-0547">Nucleotide-binding</keyword>
<dbReference type="Gene3D" id="3.40.50.620">
    <property type="entry name" value="HUPs"/>
    <property type="match status" value="1"/>
</dbReference>
<dbReference type="GO" id="GO:0008270">
    <property type="term" value="F:zinc ion binding"/>
    <property type="evidence" value="ECO:0007669"/>
    <property type="project" value="UniProtKB-UniRule"/>
</dbReference>
<evidence type="ECO:0000256" key="5">
    <source>
        <dbReference type="ARBA" id="ARBA00022785"/>
    </source>
</evidence>
<sequence>MRLLNRLNQYQRLWQPSAGEMQYVTVSELAERCFCSERHLRTLLRQAQQAGWLKWEAQSGRGKRGRLQFLVTPESLRTAMMEQALEKGQQLNVLELAQLAPGELRAMLQPFMGGQWQNDTPTLRIPYYRPLDPLHPGFLPGRAEQHLAGQVFSGLTRFDRDSQYPCGDLAHHWDVSVDGLRWDFYIRSTLHWHNGDTVDTSQLHERLERLLNLPALNKLFISVARITITHPQCLTFFLHRPDYWLAHRLASYCSALAHPDQPLIGTGPFRLALFTPELVRLESHDYYHLSHPLLKAIEFWITPQLFAQDLGTSCRHPVQIAIGKPEELATLSQVSSGISLGFCYLTIRKGSRLNVQQARRLVHIIHHSSLLKTLPVDENLITPSQALLPGWIIPQWLDVDETPLPKKLTLAYHLPIELHTMAEQLRHYLATLGCELTLIFHNAKNWDNCPALAQADLMMGDRLIGEAPEYTLEQWLRCDQIWPHVLDAPAFSHLQATLDALQIQPNEKDRRAALQRVFAGLMDDATLTPLFNYHYRISAPPGVNGVRLTPAAGLNLAKPGSRRLRSEEAGRYYPHALPYWLSSFIRITMKRAVVVFSGGQDSTTCLAQALHQYDEVHCVTFDYGQRHRAEIDVARSLALKLGVRAHKMLDVTLLNELAVSSLTRDSIPVPDYEPNADGIPNTFVPGRNILFLTLAAIYAYQVKAEAVITGVCETDFSGYPDCRDEFVKALNRAVNLGMAKDIRFETPLMWLDKAETWALADYWGKLNLVREETLTCYNGIKGDGCGHCAACNLRANGLNHYLADKAAVVTAMKQKTGLQ</sequence>
<evidence type="ECO:0000256" key="15">
    <source>
        <dbReference type="ARBA" id="ARBA00080941"/>
    </source>
</evidence>
<dbReference type="EMBL" id="UGXC01000002">
    <property type="protein sequence ID" value="SUG28260.1"/>
    <property type="molecule type" value="Genomic_DNA"/>
</dbReference>
<dbReference type="HAMAP" id="MF_01633">
    <property type="entry name" value="QueC"/>
    <property type="match status" value="1"/>
</dbReference>
<comment type="similarity">
    <text evidence="9 16">Belongs to the QueC family.</text>
</comment>
<dbReference type="FunFam" id="3.40.50.620:FF:000017">
    <property type="entry name" value="7-cyano-7-deazaguanine synthase"/>
    <property type="match status" value="1"/>
</dbReference>
<dbReference type="Pfam" id="PF06508">
    <property type="entry name" value="QueC"/>
    <property type="match status" value="1"/>
</dbReference>
<evidence type="ECO:0000256" key="1">
    <source>
        <dbReference type="ARBA" id="ARBA00005061"/>
    </source>
</evidence>
<comment type="catalytic activity">
    <reaction evidence="11 16">
        <text>7-carboxy-7-carbaguanine + NH4(+) + 2 ATP = 7-cyano-7-carbaguanine + 2 AMP + 2 diphosphate + 2 H(+)</text>
        <dbReference type="Rhea" id="RHEA:27982"/>
        <dbReference type="ChEBI" id="CHEBI:15378"/>
        <dbReference type="ChEBI" id="CHEBI:28938"/>
        <dbReference type="ChEBI" id="CHEBI:30616"/>
        <dbReference type="ChEBI" id="CHEBI:33019"/>
        <dbReference type="ChEBI" id="CHEBI:45075"/>
        <dbReference type="ChEBI" id="CHEBI:61036"/>
        <dbReference type="ChEBI" id="CHEBI:456215"/>
        <dbReference type="EC" id="6.3.4.20"/>
    </reaction>
</comment>
<keyword evidence="3 16" id="KW-0479">Metal-binding</keyword>
<feature type="binding site" evidence="16">
    <location>
        <position position="776"/>
    </location>
    <ligand>
        <name>Zn(2+)</name>
        <dbReference type="ChEBI" id="CHEBI:29105"/>
    </ligand>
</feature>
<evidence type="ECO:0000256" key="12">
    <source>
        <dbReference type="ARBA" id="ARBA00069440"/>
    </source>
</evidence>
<name>A0A379SJ57_SALER</name>
<protein>
    <recommendedName>
        <fullName evidence="12 16">7-cyano-7-deazaguanine synthase</fullName>
        <ecNumber evidence="10 16">6.3.4.20</ecNumber>
    </recommendedName>
    <alternativeName>
        <fullName evidence="15 16">7-cyano-7-carbaguanine synthase</fullName>
    </alternativeName>
    <alternativeName>
        <fullName evidence="14 16">PreQ(0) synthase</fullName>
    </alternativeName>
    <alternativeName>
        <fullName evidence="13 16">Queuosine biosynthesis protein QueC</fullName>
    </alternativeName>
</protein>
<dbReference type="PANTHER" id="PTHR42914">
    <property type="entry name" value="7-CYANO-7-DEAZAGUANINE SYNTHASE"/>
    <property type="match status" value="1"/>
</dbReference>
<evidence type="ECO:0000256" key="9">
    <source>
        <dbReference type="ARBA" id="ARBA00037993"/>
    </source>
</evidence>
<dbReference type="GO" id="GO:0005524">
    <property type="term" value="F:ATP binding"/>
    <property type="evidence" value="ECO:0007669"/>
    <property type="project" value="UniProtKB-UniRule"/>
</dbReference>
<evidence type="ECO:0000313" key="19">
    <source>
        <dbReference type="EMBL" id="SUG28260.1"/>
    </source>
</evidence>
<dbReference type="Pfam" id="PF12793">
    <property type="entry name" value="SgrR_N"/>
    <property type="match status" value="1"/>
</dbReference>
<dbReference type="GO" id="GO:0016879">
    <property type="term" value="F:ligase activity, forming carbon-nitrogen bonds"/>
    <property type="evidence" value="ECO:0007669"/>
    <property type="project" value="UniProtKB-UniRule"/>
</dbReference>
<evidence type="ECO:0000256" key="7">
    <source>
        <dbReference type="ARBA" id="ARBA00022840"/>
    </source>
</evidence>
<dbReference type="NCBIfam" id="TIGR00364">
    <property type="entry name" value="7-cyano-7-deazaguanine synthase QueC"/>
    <property type="match status" value="1"/>
</dbReference>
<gene>
    <name evidence="19" type="primary">ybaE</name>
    <name evidence="16" type="synonym">queC</name>
    <name evidence="19" type="ORF">NCTC7303_00380</name>
</gene>
<keyword evidence="6 16" id="KW-0862">Zinc</keyword>
<dbReference type="EC" id="6.3.4.20" evidence="10 16"/>
<keyword evidence="7 16" id="KW-0067">ATP-binding</keyword>
<accession>A0A379SJ57</accession>
<proteinExistence type="inferred from homology"/>
<dbReference type="UniPathway" id="UPA00391"/>
<comment type="function">
    <text evidence="8 16">Catalyzes the ATP-dependent conversion of 7-carboxy-7-deazaguanine (CDG) to 7-cyano-7-deazaguanine (preQ(0)).</text>
</comment>
<feature type="binding site" evidence="16">
    <location>
        <position position="791"/>
    </location>
    <ligand>
        <name>Zn(2+)</name>
        <dbReference type="ChEBI" id="CHEBI:29105"/>
    </ligand>
</feature>
<dbReference type="InterPro" id="IPR014729">
    <property type="entry name" value="Rossmann-like_a/b/a_fold"/>
</dbReference>
<evidence type="ECO:0000256" key="14">
    <source>
        <dbReference type="ARBA" id="ARBA00080406"/>
    </source>
</evidence>
<keyword evidence="2 16" id="KW-0436">Ligase</keyword>
<evidence type="ECO:0000256" key="10">
    <source>
        <dbReference type="ARBA" id="ARBA00039149"/>
    </source>
</evidence>
<evidence type="ECO:0000256" key="16">
    <source>
        <dbReference type="HAMAP-Rule" id="MF_01633"/>
    </source>
</evidence>
<evidence type="ECO:0000313" key="20">
    <source>
        <dbReference type="Proteomes" id="UP000255443"/>
    </source>
</evidence>